<dbReference type="EMBL" id="JACAZI010000013">
    <property type="protein sequence ID" value="KAF7345818.1"/>
    <property type="molecule type" value="Genomic_DNA"/>
</dbReference>
<dbReference type="AlphaFoldDB" id="A0A8H6XQU8"/>
<reference evidence="2" key="1">
    <citation type="submission" date="2020-05" db="EMBL/GenBank/DDBJ databases">
        <title>Mycena genomes resolve the evolution of fungal bioluminescence.</title>
        <authorList>
            <person name="Tsai I.J."/>
        </authorList>
    </citation>
    <scope>NUCLEOTIDE SEQUENCE</scope>
    <source>
        <strain evidence="2">CCC161011</strain>
    </source>
</reference>
<sequence length="179" mass="18468">MFRTTALFLLSASFFTLTSAAPAIITCSPPAASNISIGVLNLIDNGGTSLGPMELGLQGESMTVSWVSPVPSGTWTLLKTGAEFIIQHTQVPGKFLTAASNLSSVGLADGPAEAQSWGITCTTCPSNGLANDCTFENDQTSAADVCISNARLVETGSEVFAVTCGAADVTTSFHIDYHV</sequence>
<gene>
    <name evidence="2" type="ORF">MVEN_01603300</name>
</gene>
<keyword evidence="3" id="KW-1185">Reference proteome</keyword>
<keyword evidence="1" id="KW-0732">Signal</keyword>
<evidence type="ECO:0000313" key="2">
    <source>
        <dbReference type="EMBL" id="KAF7345818.1"/>
    </source>
</evidence>
<name>A0A8H6XQU8_9AGAR</name>
<proteinExistence type="predicted"/>
<protein>
    <submittedName>
        <fullName evidence="2">Uncharacterized protein</fullName>
    </submittedName>
</protein>
<accession>A0A8H6XQU8</accession>
<dbReference type="OrthoDB" id="2961086at2759"/>
<feature type="chain" id="PRO_5034620382" evidence="1">
    <location>
        <begin position="21"/>
        <end position="179"/>
    </location>
</feature>
<evidence type="ECO:0000313" key="3">
    <source>
        <dbReference type="Proteomes" id="UP000620124"/>
    </source>
</evidence>
<evidence type="ECO:0000256" key="1">
    <source>
        <dbReference type="SAM" id="SignalP"/>
    </source>
</evidence>
<comment type="caution">
    <text evidence="2">The sequence shown here is derived from an EMBL/GenBank/DDBJ whole genome shotgun (WGS) entry which is preliminary data.</text>
</comment>
<organism evidence="2 3">
    <name type="scientific">Mycena venus</name>
    <dbReference type="NCBI Taxonomy" id="2733690"/>
    <lineage>
        <taxon>Eukaryota</taxon>
        <taxon>Fungi</taxon>
        <taxon>Dikarya</taxon>
        <taxon>Basidiomycota</taxon>
        <taxon>Agaricomycotina</taxon>
        <taxon>Agaricomycetes</taxon>
        <taxon>Agaricomycetidae</taxon>
        <taxon>Agaricales</taxon>
        <taxon>Marasmiineae</taxon>
        <taxon>Mycenaceae</taxon>
        <taxon>Mycena</taxon>
    </lineage>
</organism>
<dbReference type="Proteomes" id="UP000620124">
    <property type="component" value="Unassembled WGS sequence"/>
</dbReference>
<feature type="signal peptide" evidence="1">
    <location>
        <begin position="1"/>
        <end position="20"/>
    </location>
</feature>